<evidence type="ECO:0000256" key="1">
    <source>
        <dbReference type="ARBA" id="ARBA00023157"/>
    </source>
</evidence>
<organism evidence="6 7">
    <name type="scientific">Rotaria sordida</name>
    <dbReference type="NCBI Taxonomy" id="392033"/>
    <lineage>
        <taxon>Eukaryota</taxon>
        <taxon>Metazoa</taxon>
        <taxon>Spiralia</taxon>
        <taxon>Gnathifera</taxon>
        <taxon>Rotifera</taxon>
        <taxon>Eurotatoria</taxon>
        <taxon>Bdelloidea</taxon>
        <taxon>Philodinida</taxon>
        <taxon>Philodinidae</taxon>
        <taxon>Rotaria</taxon>
    </lineage>
</organism>
<gene>
    <name evidence="5" type="ORF">JXQ802_LOCUS11496</name>
    <name evidence="6" type="ORF">JXQ802_LOCUS11701</name>
    <name evidence="4" type="ORF">PYM288_LOCUS5405</name>
</gene>
<name>A0A814D9N5_9BILA</name>
<protein>
    <recommendedName>
        <fullName evidence="3">Saposin B-type domain-containing protein</fullName>
    </recommendedName>
</protein>
<dbReference type="AlphaFoldDB" id="A0A814D9N5"/>
<feature type="chain" id="PRO_5035599721" description="Saposin B-type domain-containing protein" evidence="2">
    <location>
        <begin position="22"/>
        <end position="258"/>
    </location>
</feature>
<feature type="signal peptide" evidence="2">
    <location>
        <begin position="1"/>
        <end position="21"/>
    </location>
</feature>
<evidence type="ECO:0000313" key="7">
    <source>
        <dbReference type="Proteomes" id="UP000663870"/>
    </source>
</evidence>
<dbReference type="EMBL" id="CAJNOL010000234">
    <property type="protein sequence ID" value="CAF0951363.1"/>
    <property type="molecule type" value="Genomic_DNA"/>
</dbReference>
<dbReference type="PROSITE" id="PS50015">
    <property type="entry name" value="SAP_B"/>
    <property type="match status" value="1"/>
</dbReference>
<proteinExistence type="predicted"/>
<dbReference type="EMBL" id="CAJNOH010000055">
    <property type="protein sequence ID" value="CAF0817475.1"/>
    <property type="molecule type" value="Genomic_DNA"/>
</dbReference>
<dbReference type="EMBL" id="CAJNOL010000228">
    <property type="protein sequence ID" value="CAF0947455.1"/>
    <property type="molecule type" value="Genomic_DNA"/>
</dbReference>
<evidence type="ECO:0000313" key="4">
    <source>
        <dbReference type="EMBL" id="CAF0817475.1"/>
    </source>
</evidence>
<dbReference type="Proteomes" id="UP000663854">
    <property type="component" value="Unassembled WGS sequence"/>
</dbReference>
<evidence type="ECO:0000313" key="6">
    <source>
        <dbReference type="EMBL" id="CAF0951363.1"/>
    </source>
</evidence>
<keyword evidence="2" id="KW-0732">Signal</keyword>
<sequence length="258" mass="28003">MYKTLSVILLVVVGISNVACSFNTPSKNLQHFPSDIRGNNVGIDLCPTCINEAVEAINVILNVILDEGIIESCEKLCSIVANKTGVPFIGTVCDLACDAVGIDEFIHLIIAVDIDPIWYCEMARLCPINDHGDAKFIKFGVLPNTGPQGTTFMIDCSFKSMNGTGTSMLRLEITDPHNETESNDYLIESKKPGMYTEKIGLRTLTALNCDSTKGLCDAFPVGTYNVTVQLCNGECGSHHPHSQTYDVGKASFTVTKKK</sequence>
<feature type="domain" description="Saposin B-type" evidence="3">
    <location>
        <begin position="42"/>
        <end position="130"/>
    </location>
</feature>
<dbReference type="InterPro" id="IPR008139">
    <property type="entry name" value="SaposinB_dom"/>
</dbReference>
<reference evidence="6" key="1">
    <citation type="submission" date="2021-02" db="EMBL/GenBank/DDBJ databases">
        <authorList>
            <person name="Nowell W R."/>
        </authorList>
    </citation>
    <scope>NUCLEOTIDE SEQUENCE</scope>
</reference>
<accession>A0A814D9N5</accession>
<evidence type="ECO:0000259" key="3">
    <source>
        <dbReference type="PROSITE" id="PS50015"/>
    </source>
</evidence>
<dbReference type="Proteomes" id="UP000663870">
    <property type="component" value="Unassembled WGS sequence"/>
</dbReference>
<evidence type="ECO:0000313" key="5">
    <source>
        <dbReference type="EMBL" id="CAF0947455.1"/>
    </source>
</evidence>
<evidence type="ECO:0000256" key="2">
    <source>
        <dbReference type="SAM" id="SignalP"/>
    </source>
</evidence>
<keyword evidence="1" id="KW-1015">Disulfide bond</keyword>
<comment type="caution">
    <text evidence="6">The sequence shown here is derived from an EMBL/GenBank/DDBJ whole genome shotgun (WGS) entry which is preliminary data.</text>
</comment>
<keyword evidence="7" id="KW-1185">Reference proteome</keyword>